<feature type="transmembrane region" description="Helical" evidence="5">
    <location>
        <begin position="69"/>
        <end position="99"/>
    </location>
</feature>
<name>A0A3E3E626_9FIRM</name>
<sequence length="137" mass="14998">MKEFWNTIQLIFAGVGGWLGYFLGGCDGLLYALIAFVVIDYITGVMCAISNHTLSSEVGFKGICRKVLIFLLVGIANILDIHVIGSGSALRTAVIFFYISNEGVSLLENAAHLGLPIPEKIKTVLEQLHDRAEREEK</sequence>
<organism evidence="6 7">
    <name type="scientific">Faecalicoccus pleomorphus</name>
    <dbReference type="NCBI Taxonomy" id="1323"/>
    <lineage>
        <taxon>Bacteria</taxon>
        <taxon>Bacillati</taxon>
        <taxon>Bacillota</taxon>
        <taxon>Erysipelotrichia</taxon>
        <taxon>Erysipelotrichales</taxon>
        <taxon>Erysipelotrichaceae</taxon>
        <taxon>Faecalicoccus</taxon>
    </lineage>
</organism>
<feature type="transmembrane region" description="Helical" evidence="5">
    <location>
        <begin position="29"/>
        <end position="49"/>
    </location>
</feature>
<protein>
    <submittedName>
        <fullName evidence="6">Holin</fullName>
    </submittedName>
</protein>
<comment type="caution">
    <text evidence="6">The sequence shown here is derived from an EMBL/GenBank/DDBJ whole genome shotgun (WGS) entry which is preliminary data.</text>
</comment>
<dbReference type="NCBIfam" id="TIGR01593">
    <property type="entry name" value="holin_tox_secr"/>
    <property type="match status" value="1"/>
</dbReference>
<dbReference type="RefSeq" id="WP_117445749.1">
    <property type="nucleotide sequence ID" value="NZ_QUSK01000006.1"/>
</dbReference>
<gene>
    <name evidence="6" type="ORF">DXC78_03515</name>
</gene>
<evidence type="ECO:0000313" key="6">
    <source>
        <dbReference type="EMBL" id="RGD77277.1"/>
    </source>
</evidence>
<keyword evidence="4 5" id="KW-0472">Membrane</keyword>
<evidence type="ECO:0000256" key="3">
    <source>
        <dbReference type="ARBA" id="ARBA00022989"/>
    </source>
</evidence>
<accession>A0A3E3E626</accession>
<dbReference type="GO" id="GO:0016020">
    <property type="term" value="C:membrane"/>
    <property type="evidence" value="ECO:0007669"/>
    <property type="project" value="UniProtKB-SubCell"/>
</dbReference>
<dbReference type="AlphaFoldDB" id="A0A3E3E626"/>
<keyword evidence="2 5" id="KW-0812">Transmembrane</keyword>
<evidence type="ECO:0000256" key="1">
    <source>
        <dbReference type="ARBA" id="ARBA00004141"/>
    </source>
</evidence>
<reference evidence="6 7" key="1">
    <citation type="submission" date="2018-08" db="EMBL/GenBank/DDBJ databases">
        <title>A genome reference for cultivated species of the human gut microbiota.</title>
        <authorList>
            <person name="Zou Y."/>
            <person name="Xue W."/>
            <person name="Luo G."/>
        </authorList>
    </citation>
    <scope>NUCLEOTIDE SEQUENCE [LARGE SCALE GENOMIC DNA]</scope>
    <source>
        <strain evidence="6 7">TF08-11</strain>
    </source>
</reference>
<dbReference type="Pfam" id="PF05105">
    <property type="entry name" value="Phage_holin_4_1"/>
    <property type="match status" value="1"/>
</dbReference>
<dbReference type="InterPro" id="IPR006480">
    <property type="entry name" value="Phage_holin_4_1"/>
</dbReference>
<comment type="subcellular location">
    <subcellularLocation>
        <location evidence="1">Membrane</location>
        <topology evidence="1">Multi-pass membrane protein</topology>
    </subcellularLocation>
</comment>
<keyword evidence="3 5" id="KW-1133">Transmembrane helix</keyword>
<feature type="transmembrane region" description="Helical" evidence="5">
    <location>
        <begin position="7"/>
        <end position="23"/>
    </location>
</feature>
<dbReference type="EMBL" id="QUSK01000006">
    <property type="protein sequence ID" value="RGD77277.1"/>
    <property type="molecule type" value="Genomic_DNA"/>
</dbReference>
<evidence type="ECO:0000313" key="7">
    <source>
        <dbReference type="Proteomes" id="UP000260721"/>
    </source>
</evidence>
<evidence type="ECO:0000256" key="4">
    <source>
        <dbReference type="ARBA" id="ARBA00023136"/>
    </source>
</evidence>
<evidence type="ECO:0000256" key="5">
    <source>
        <dbReference type="SAM" id="Phobius"/>
    </source>
</evidence>
<proteinExistence type="predicted"/>
<dbReference type="Proteomes" id="UP000260721">
    <property type="component" value="Unassembled WGS sequence"/>
</dbReference>
<dbReference type="PROSITE" id="PS51257">
    <property type="entry name" value="PROKAR_LIPOPROTEIN"/>
    <property type="match status" value="1"/>
</dbReference>
<evidence type="ECO:0000256" key="2">
    <source>
        <dbReference type="ARBA" id="ARBA00022692"/>
    </source>
</evidence>